<evidence type="ECO:0000259" key="2">
    <source>
        <dbReference type="Pfam" id="PF01757"/>
    </source>
</evidence>
<keyword evidence="3" id="KW-0808">Transferase</keyword>
<feature type="transmembrane region" description="Helical" evidence="1">
    <location>
        <begin position="333"/>
        <end position="353"/>
    </location>
</feature>
<dbReference type="Proteomes" id="UP001408356">
    <property type="component" value="Unassembled WGS sequence"/>
</dbReference>
<evidence type="ECO:0000313" key="3">
    <source>
        <dbReference type="EMBL" id="KAK9417476.1"/>
    </source>
</evidence>
<feature type="transmembrane region" description="Helical" evidence="1">
    <location>
        <begin position="191"/>
        <end position="207"/>
    </location>
</feature>
<dbReference type="GO" id="GO:0016746">
    <property type="term" value="F:acyltransferase activity"/>
    <property type="evidence" value="ECO:0007669"/>
    <property type="project" value="UniProtKB-KW"/>
</dbReference>
<feature type="transmembrane region" description="Helical" evidence="1">
    <location>
        <begin position="89"/>
        <end position="111"/>
    </location>
</feature>
<accession>A0ABR2UT39</accession>
<gene>
    <name evidence="3" type="ORF">SUNI508_08836</name>
</gene>
<evidence type="ECO:0000256" key="1">
    <source>
        <dbReference type="SAM" id="Phobius"/>
    </source>
</evidence>
<keyword evidence="4" id="KW-1185">Reference proteome</keyword>
<dbReference type="InterPro" id="IPR050879">
    <property type="entry name" value="Acyltransferase_3"/>
</dbReference>
<feature type="domain" description="Acyltransferase 3" evidence="2">
    <location>
        <begin position="89"/>
        <end position="443"/>
    </location>
</feature>
<feature type="transmembrane region" description="Helical" evidence="1">
    <location>
        <begin position="413"/>
        <end position="433"/>
    </location>
</feature>
<reference evidence="3 4" key="1">
    <citation type="journal article" date="2024" name="J. Plant Pathol.">
        <title>Sequence and assembly of the genome of Seiridium unicorne, isolate CBS 538.82, causal agent of cypress canker disease.</title>
        <authorList>
            <person name="Scali E."/>
            <person name="Rocca G.D."/>
            <person name="Danti R."/>
            <person name="Garbelotto M."/>
            <person name="Barberini S."/>
            <person name="Baroncelli R."/>
            <person name="Emiliani G."/>
        </authorList>
    </citation>
    <scope>NUCLEOTIDE SEQUENCE [LARGE SCALE GENOMIC DNA]</scope>
    <source>
        <strain evidence="3 4">BM-138-508</strain>
    </source>
</reference>
<keyword evidence="1" id="KW-0812">Transmembrane</keyword>
<dbReference type="PANTHER" id="PTHR23028">
    <property type="entry name" value="ACETYLTRANSFERASE"/>
    <property type="match status" value="1"/>
</dbReference>
<proteinExistence type="predicted"/>
<keyword evidence="1" id="KW-1133">Transmembrane helix</keyword>
<feature type="transmembrane region" description="Helical" evidence="1">
    <location>
        <begin position="382"/>
        <end position="401"/>
    </location>
</feature>
<evidence type="ECO:0000313" key="4">
    <source>
        <dbReference type="Proteomes" id="UP001408356"/>
    </source>
</evidence>
<feature type="transmembrane region" description="Helical" evidence="1">
    <location>
        <begin position="453"/>
        <end position="473"/>
    </location>
</feature>
<comment type="caution">
    <text evidence="3">The sequence shown here is derived from an EMBL/GenBank/DDBJ whole genome shotgun (WGS) entry which is preliminary data.</text>
</comment>
<sequence>MPYNLLSSWRKLHPFWTREAEYSRIPSLAALEYLPEQEIPSHVSSYQRGPRWLQSTIRSEWYWGMLPWVLASALGKTQRQLPQKSSTSYLNGIRGIACLIVFVGHVSGHYYKSFNNPYGAEPVEENHGISQLPIIRIIYAGKGMVAVFFVLSGFVLSYSPLRKINGSLSTSSASSLVAGLCSSLLRRGVRLFAPMVVLVFLTCLVTWHYPSFYPGHWRDGDQKFLQHLWRYVMITLPLFNPFSWDTYNPTSFDQCWTLAVEYRGSMVVFLMCVATSRLTTRARKIVVLLSALWALHWLRSDVFCFLSGMFLAELRYCPLSDDFPLVRKCRVPWVVTSTLASCVLMASMLVIGWPPGGDAGIEPYKTIGQLIPDVWRSSNDSITFFWGSIGAFGLLAAIENLPSVQWVLSTAPILYFGEISFSFYLLHWMAYMWPGWEMMIYFTEVLQWSRDVSFYAMFTLTLLLLIVASDYFWRVVDERCVSMGKILIDWLGVHASFVVVSNVVVAEEATHLQDDVELLPAASTSVGIRLKEEESAVR</sequence>
<dbReference type="EMBL" id="JARVKF010000398">
    <property type="protein sequence ID" value="KAK9417476.1"/>
    <property type="molecule type" value="Genomic_DNA"/>
</dbReference>
<keyword evidence="1" id="KW-0472">Membrane</keyword>
<dbReference type="Pfam" id="PF01757">
    <property type="entry name" value="Acyl_transf_3"/>
    <property type="match status" value="1"/>
</dbReference>
<organism evidence="3 4">
    <name type="scientific">Seiridium unicorne</name>
    <dbReference type="NCBI Taxonomy" id="138068"/>
    <lineage>
        <taxon>Eukaryota</taxon>
        <taxon>Fungi</taxon>
        <taxon>Dikarya</taxon>
        <taxon>Ascomycota</taxon>
        <taxon>Pezizomycotina</taxon>
        <taxon>Sordariomycetes</taxon>
        <taxon>Xylariomycetidae</taxon>
        <taxon>Amphisphaeriales</taxon>
        <taxon>Sporocadaceae</taxon>
        <taxon>Seiridium</taxon>
    </lineage>
</organism>
<dbReference type="InterPro" id="IPR002656">
    <property type="entry name" value="Acyl_transf_3_dom"/>
</dbReference>
<keyword evidence="3" id="KW-0012">Acyltransferase</keyword>
<feature type="transmembrane region" description="Helical" evidence="1">
    <location>
        <begin position="131"/>
        <end position="156"/>
    </location>
</feature>
<protein>
    <submittedName>
        <fullName evidence="3">Acyltransferase family-domain-containing protein</fullName>
    </submittedName>
</protein>
<dbReference type="PANTHER" id="PTHR23028:SF134">
    <property type="entry name" value="PUTATIVE (AFU_ORTHOLOGUE AFUA_4G08520)-RELATED"/>
    <property type="match status" value="1"/>
</dbReference>
<name>A0ABR2UT39_9PEZI</name>
<feature type="transmembrane region" description="Helical" evidence="1">
    <location>
        <begin position="228"/>
        <end position="244"/>
    </location>
</feature>